<keyword evidence="21" id="KW-1185">Reference proteome</keyword>
<feature type="domain" description="Biotin carboxylation" evidence="19">
    <location>
        <begin position="1"/>
        <end position="446"/>
    </location>
</feature>
<dbReference type="Pfam" id="PF02785">
    <property type="entry name" value="Biotin_carb_C"/>
    <property type="match status" value="1"/>
</dbReference>
<dbReference type="InterPro" id="IPR051602">
    <property type="entry name" value="ACC_Biotin_Carboxylase"/>
</dbReference>
<evidence type="ECO:0000256" key="13">
    <source>
        <dbReference type="ARBA" id="ARBA00023160"/>
    </source>
</evidence>
<comment type="function">
    <text evidence="1 17">This protein is a component of the acetyl coenzyme A carboxylase complex; first, biotin carboxylase catalyzes the carboxylation of the carrier protein and then the transcarboxylase transfers the carboxyl group to form malonyl-CoA.</text>
</comment>
<accession>A0A380LMF2</accession>
<dbReference type="GeneID" id="77462385"/>
<dbReference type="InterPro" id="IPR016185">
    <property type="entry name" value="PreATP-grasp_dom_sf"/>
</dbReference>
<dbReference type="RefSeq" id="WP_022789562.1">
    <property type="nucleotide sequence ID" value="NZ_UHFX01000003.1"/>
</dbReference>
<comment type="pathway">
    <text evidence="2 17">Lipid metabolism; malonyl-CoA biosynthesis; malonyl-CoA from acetyl-CoA: step 1/1.</text>
</comment>
<evidence type="ECO:0000256" key="16">
    <source>
        <dbReference type="PROSITE-ProRule" id="PRU00409"/>
    </source>
</evidence>
<dbReference type="EC" id="6.3.4.14" evidence="4 17"/>
<keyword evidence="7" id="KW-0479">Metal-binding</keyword>
<evidence type="ECO:0000256" key="11">
    <source>
        <dbReference type="ARBA" id="ARBA00022842"/>
    </source>
</evidence>
<dbReference type="Pfam" id="PF00289">
    <property type="entry name" value="Biotin_carb_N"/>
    <property type="match status" value="1"/>
</dbReference>
<dbReference type="Pfam" id="PF02786">
    <property type="entry name" value="CPSase_L_D2"/>
    <property type="match status" value="1"/>
</dbReference>
<sequence length="455" mass="51148">MIRRLLIANRGEIAVRILRACKEMGIETVVVYSSADKESLAVQLADQAVCIGPAMAKESYLNMHMILQAACSTGCDAIHPGYGFLSENAKFARLVQECDMIFVGPSPRLIDLMGDKTQARKRMKEAGVPVVEGCEDSLTSLKQARSMADSIGYPVIIKARHGGGGRGMRIVYQEDQLENAFIEAKQEAKACFENDEVYMERYVQNPKHIEVQLLGDHYGHVIHLYERDCSFQRKNQKMIEEAPCSILKEENRQRLLQSAVNAAKSIGYDSVGTMEFLMDSQGRFYFMEMNTRIQVEHPVTEAITGIDLIKWQIRVAAGQKLTIQQEDVHCNGYAMECRINAEDVAHDFAPNPGPIQFMHTPGGFGVRVDTAVYNGSVISPYYDSMILKLIVFAPTRLECIKKMRAALEETIIDGVKTNIEFNYLALYQKEFIEGSHHIGYAPILLERLKENGQFI</sequence>
<dbReference type="GO" id="GO:0005524">
    <property type="term" value="F:ATP binding"/>
    <property type="evidence" value="ECO:0007669"/>
    <property type="project" value="UniProtKB-UniRule"/>
</dbReference>
<dbReference type="InterPro" id="IPR005482">
    <property type="entry name" value="Biotin_COase_C"/>
</dbReference>
<organism evidence="20 21">
    <name type="scientific">Faecalicoccus pleomorphus</name>
    <dbReference type="NCBI Taxonomy" id="1323"/>
    <lineage>
        <taxon>Bacteria</taxon>
        <taxon>Bacillati</taxon>
        <taxon>Bacillota</taxon>
        <taxon>Erysipelotrichia</taxon>
        <taxon>Erysipelotrichales</taxon>
        <taxon>Erysipelotrichaceae</taxon>
        <taxon>Faecalicoccus</taxon>
    </lineage>
</organism>
<comment type="subunit">
    <text evidence="3 17">Acetyl-CoA carboxylase is a heterohexamer of biotin carboxyl carrier protein, biotin carboxylase and the two subunits of carboxyl transferase in a 2:2 complex.</text>
</comment>
<dbReference type="OrthoDB" id="9807469at2"/>
<dbReference type="Gene3D" id="3.40.50.20">
    <property type="match status" value="1"/>
</dbReference>
<dbReference type="PANTHER" id="PTHR48095">
    <property type="entry name" value="PYRUVATE CARBOXYLASE SUBUNIT A"/>
    <property type="match status" value="1"/>
</dbReference>
<name>A0A380LMF2_9FIRM</name>
<dbReference type="InterPro" id="IPR011054">
    <property type="entry name" value="Rudment_hybrid_motif"/>
</dbReference>
<dbReference type="GO" id="GO:2001295">
    <property type="term" value="P:malonyl-CoA biosynthetic process"/>
    <property type="evidence" value="ECO:0007669"/>
    <property type="project" value="UniProtKB-UniPathway"/>
</dbReference>
<dbReference type="SUPFAM" id="SSF51246">
    <property type="entry name" value="Rudiment single hybrid motif"/>
    <property type="match status" value="1"/>
</dbReference>
<protein>
    <recommendedName>
        <fullName evidence="4 17">Biotin carboxylase</fullName>
        <ecNumber evidence="4 17">6.3.4.14</ecNumber>
    </recommendedName>
    <alternativeName>
        <fullName evidence="17">Acetyl-coenzyme A carboxylase biotin carboxylase subunit A</fullName>
    </alternativeName>
</protein>
<comment type="catalytic activity">
    <reaction evidence="15 17">
        <text>N(6)-biotinyl-L-lysyl-[protein] + hydrogencarbonate + ATP = N(6)-carboxybiotinyl-L-lysyl-[protein] + ADP + phosphate + H(+)</text>
        <dbReference type="Rhea" id="RHEA:13501"/>
        <dbReference type="Rhea" id="RHEA-COMP:10505"/>
        <dbReference type="Rhea" id="RHEA-COMP:10506"/>
        <dbReference type="ChEBI" id="CHEBI:15378"/>
        <dbReference type="ChEBI" id="CHEBI:17544"/>
        <dbReference type="ChEBI" id="CHEBI:30616"/>
        <dbReference type="ChEBI" id="CHEBI:43474"/>
        <dbReference type="ChEBI" id="CHEBI:83144"/>
        <dbReference type="ChEBI" id="CHEBI:83145"/>
        <dbReference type="ChEBI" id="CHEBI:456216"/>
        <dbReference type="EC" id="6.3.4.14"/>
    </reaction>
</comment>
<dbReference type="GO" id="GO:0006633">
    <property type="term" value="P:fatty acid biosynthetic process"/>
    <property type="evidence" value="ECO:0007669"/>
    <property type="project" value="UniProtKB-KW"/>
</dbReference>
<dbReference type="InterPro" id="IPR004549">
    <property type="entry name" value="Acetyl_CoA_COase_biotin_COase"/>
</dbReference>
<dbReference type="NCBIfam" id="TIGR00514">
    <property type="entry name" value="accC"/>
    <property type="match status" value="1"/>
</dbReference>
<keyword evidence="12 17" id="KW-0443">Lipid metabolism</keyword>
<dbReference type="SUPFAM" id="SSF52440">
    <property type="entry name" value="PreATP-grasp domain"/>
    <property type="match status" value="1"/>
</dbReference>
<keyword evidence="13 17" id="KW-0275">Fatty acid biosynthesis</keyword>
<dbReference type="UniPathway" id="UPA00655">
    <property type="reaction ID" value="UER00711"/>
</dbReference>
<dbReference type="Gene3D" id="3.30.1490.20">
    <property type="entry name" value="ATP-grasp fold, A domain"/>
    <property type="match status" value="1"/>
</dbReference>
<feature type="domain" description="ATP-grasp" evidence="18">
    <location>
        <begin position="120"/>
        <end position="317"/>
    </location>
</feature>
<evidence type="ECO:0000256" key="9">
    <source>
        <dbReference type="ARBA" id="ARBA00022832"/>
    </source>
</evidence>
<dbReference type="InterPro" id="IPR005479">
    <property type="entry name" value="CPAse_ATP-bd"/>
</dbReference>
<gene>
    <name evidence="20" type="primary">accC</name>
    <name evidence="20" type="ORF">NCTC11087_01432</name>
</gene>
<keyword evidence="11" id="KW-0460">Magnesium</keyword>
<evidence type="ECO:0000256" key="6">
    <source>
        <dbReference type="ARBA" id="ARBA00022598"/>
    </source>
</evidence>
<proteinExistence type="predicted"/>
<keyword evidence="6 17" id="KW-0436">Ligase</keyword>
<keyword evidence="10 16" id="KW-0067">ATP-binding</keyword>
<dbReference type="AlphaFoldDB" id="A0A380LMF2"/>
<evidence type="ECO:0000256" key="15">
    <source>
        <dbReference type="ARBA" id="ARBA00048600"/>
    </source>
</evidence>
<dbReference type="InterPro" id="IPR005481">
    <property type="entry name" value="BC-like_N"/>
</dbReference>
<keyword evidence="5 17" id="KW-0444">Lipid biosynthesis</keyword>
<keyword evidence="8 16" id="KW-0547">Nucleotide-binding</keyword>
<dbReference type="SMART" id="SM00878">
    <property type="entry name" value="Biotin_carb_C"/>
    <property type="match status" value="1"/>
</dbReference>
<dbReference type="GO" id="GO:0046872">
    <property type="term" value="F:metal ion binding"/>
    <property type="evidence" value="ECO:0007669"/>
    <property type="project" value="UniProtKB-KW"/>
</dbReference>
<dbReference type="NCBIfam" id="NF006367">
    <property type="entry name" value="PRK08591.1"/>
    <property type="match status" value="1"/>
</dbReference>
<keyword evidence="9 17" id="KW-0276">Fatty acid metabolism</keyword>
<dbReference type="InterPro" id="IPR013815">
    <property type="entry name" value="ATP_grasp_subdomain_1"/>
</dbReference>
<dbReference type="EMBL" id="UHFX01000003">
    <property type="protein sequence ID" value="SUO04511.1"/>
    <property type="molecule type" value="Genomic_DNA"/>
</dbReference>
<evidence type="ECO:0000256" key="5">
    <source>
        <dbReference type="ARBA" id="ARBA00022516"/>
    </source>
</evidence>
<evidence type="ECO:0000256" key="1">
    <source>
        <dbReference type="ARBA" id="ARBA00003761"/>
    </source>
</evidence>
<dbReference type="FunFam" id="3.40.50.20:FF:000010">
    <property type="entry name" value="Propionyl-CoA carboxylase subunit alpha"/>
    <property type="match status" value="1"/>
</dbReference>
<evidence type="ECO:0000256" key="10">
    <source>
        <dbReference type="ARBA" id="ARBA00022840"/>
    </source>
</evidence>
<dbReference type="InterPro" id="IPR011764">
    <property type="entry name" value="Biotin_carboxylation_dom"/>
</dbReference>
<evidence type="ECO:0000256" key="17">
    <source>
        <dbReference type="RuleBase" id="RU365063"/>
    </source>
</evidence>
<dbReference type="Proteomes" id="UP000255523">
    <property type="component" value="Unassembled WGS sequence"/>
</dbReference>
<evidence type="ECO:0000256" key="3">
    <source>
        <dbReference type="ARBA" id="ARBA00011750"/>
    </source>
</evidence>
<evidence type="ECO:0000256" key="12">
    <source>
        <dbReference type="ARBA" id="ARBA00023098"/>
    </source>
</evidence>
<dbReference type="GO" id="GO:0004075">
    <property type="term" value="F:biotin carboxylase activity"/>
    <property type="evidence" value="ECO:0007669"/>
    <property type="project" value="UniProtKB-EC"/>
</dbReference>
<evidence type="ECO:0000256" key="14">
    <source>
        <dbReference type="ARBA" id="ARBA00023267"/>
    </source>
</evidence>
<dbReference type="PROSITE" id="PS50979">
    <property type="entry name" value="BC"/>
    <property type="match status" value="1"/>
</dbReference>
<evidence type="ECO:0000256" key="8">
    <source>
        <dbReference type="ARBA" id="ARBA00022741"/>
    </source>
</evidence>
<evidence type="ECO:0000259" key="18">
    <source>
        <dbReference type="PROSITE" id="PS50975"/>
    </source>
</evidence>
<evidence type="ECO:0000256" key="2">
    <source>
        <dbReference type="ARBA" id="ARBA00004956"/>
    </source>
</evidence>
<evidence type="ECO:0000256" key="4">
    <source>
        <dbReference type="ARBA" id="ARBA00013263"/>
    </source>
</evidence>
<dbReference type="PANTHER" id="PTHR48095:SF2">
    <property type="entry name" value="BIOTIN CARBOXYLASE, CHLOROPLASTIC"/>
    <property type="match status" value="1"/>
</dbReference>
<dbReference type="PROSITE" id="PS50975">
    <property type="entry name" value="ATP_GRASP"/>
    <property type="match status" value="1"/>
</dbReference>
<keyword evidence="14 17" id="KW-0092">Biotin</keyword>
<dbReference type="PROSITE" id="PS00867">
    <property type="entry name" value="CPSASE_2"/>
    <property type="match status" value="1"/>
</dbReference>
<dbReference type="SUPFAM" id="SSF56059">
    <property type="entry name" value="Glutathione synthetase ATP-binding domain-like"/>
    <property type="match status" value="1"/>
</dbReference>
<dbReference type="FunFam" id="3.30.1490.20:FF:000003">
    <property type="entry name" value="acetyl-CoA carboxylase isoform X1"/>
    <property type="match status" value="1"/>
</dbReference>
<evidence type="ECO:0000259" key="19">
    <source>
        <dbReference type="PROSITE" id="PS50979"/>
    </source>
</evidence>
<dbReference type="Gene3D" id="3.30.470.20">
    <property type="entry name" value="ATP-grasp fold, B domain"/>
    <property type="match status" value="1"/>
</dbReference>
<dbReference type="InterPro" id="IPR011761">
    <property type="entry name" value="ATP-grasp"/>
</dbReference>
<evidence type="ECO:0000313" key="20">
    <source>
        <dbReference type="EMBL" id="SUO04511.1"/>
    </source>
</evidence>
<reference evidence="20 21" key="1">
    <citation type="submission" date="2018-06" db="EMBL/GenBank/DDBJ databases">
        <authorList>
            <consortium name="Pathogen Informatics"/>
            <person name="Doyle S."/>
        </authorList>
    </citation>
    <scope>NUCLEOTIDE SEQUENCE [LARGE SCALE GENOMIC DNA]</scope>
    <source>
        <strain evidence="20 21">NCTC11087</strain>
    </source>
</reference>
<evidence type="ECO:0000313" key="21">
    <source>
        <dbReference type="Proteomes" id="UP000255523"/>
    </source>
</evidence>
<evidence type="ECO:0000256" key="7">
    <source>
        <dbReference type="ARBA" id="ARBA00022723"/>
    </source>
</evidence>